<evidence type="ECO:0000256" key="2">
    <source>
        <dbReference type="ARBA" id="ARBA00014129"/>
    </source>
</evidence>
<evidence type="ECO:0000313" key="9">
    <source>
        <dbReference type="EMBL" id="EPC72630.1"/>
    </source>
</evidence>
<dbReference type="GO" id="GO:0003677">
    <property type="term" value="F:DNA binding"/>
    <property type="evidence" value="ECO:0007669"/>
    <property type="project" value="UniProtKB-KW"/>
</dbReference>
<feature type="non-terminal residue" evidence="9">
    <location>
        <position position="96"/>
    </location>
</feature>
<dbReference type="InterPro" id="IPR040465">
    <property type="entry name" value="CtsR_N"/>
</dbReference>
<comment type="caution">
    <text evidence="9">The sequence shown here is derived from an EMBL/GenBank/DDBJ whole genome shotgun (WGS) entry which is preliminary data.</text>
</comment>
<keyword evidence="4" id="KW-0805">Transcription regulation</keyword>
<feature type="domain" description="CtsR N-terminal HTH" evidence="8">
    <location>
        <begin position="5"/>
        <end position="74"/>
    </location>
</feature>
<keyword evidence="5" id="KW-0346">Stress response</keyword>
<comment type="similarity">
    <text evidence="1">Belongs to the CtsR family.</text>
</comment>
<keyword evidence="6" id="KW-0238">DNA-binding</keyword>
<gene>
    <name evidence="9" type="ORF">Lpp71_10438</name>
</gene>
<dbReference type="EMBL" id="ANKD01000506">
    <property type="protein sequence ID" value="EPC72630.1"/>
    <property type="molecule type" value="Genomic_DNA"/>
</dbReference>
<name>A0A8E0IQR5_LACPA</name>
<keyword evidence="7" id="KW-0804">Transcription</keyword>
<accession>A0A8E0IQR5</accession>
<evidence type="ECO:0000256" key="3">
    <source>
        <dbReference type="ARBA" id="ARBA00022491"/>
    </source>
</evidence>
<dbReference type="InterPro" id="IPR041902">
    <property type="entry name" value="CtsR_N_sf"/>
</dbReference>
<evidence type="ECO:0000256" key="5">
    <source>
        <dbReference type="ARBA" id="ARBA00023016"/>
    </source>
</evidence>
<proteinExistence type="inferred from homology"/>
<dbReference type="FunFam" id="3.30.56.130:FF:000001">
    <property type="entry name" value="Transcriptional regulator CtsR"/>
    <property type="match status" value="1"/>
</dbReference>
<dbReference type="AlphaFoldDB" id="A0A8E0IQR5"/>
<reference evidence="9 10" key="1">
    <citation type="journal article" date="2013" name="PLoS ONE">
        <title>Lactobacillus paracasei comparative genomics: towards species pan-genome definition and exploitation of diversity.</title>
        <authorList>
            <person name="Smokvina T."/>
            <person name="Wels M."/>
            <person name="Polka J."/>
            <person name="Chervaux C."/>
            <person name="Brisse S."/>
            <person name="Boekhorst J."/>
            <person name="van Hylckama Vlieg J.E."/>
            <person name="Siezen R.J."/>
        </authorList>
    </citation>
    <scope>NUCLEOTIDE SEQUENCE [LARGE SCALE GENOMIC DNA]</scope>
    <source>
        <strain evidence="9 10">Lpp71</strain>
    </source>
</reference>
<evidence type="ECO:0000256" key="6">
    <source>
        <dbReference type="ARBA" id="ARBA00023125"/>
    </source>
</evidence>
<sequence length="96" mass="11218">MQRENISDIIETYLKTILAQEAAVEIRRAEIARRFNCVPSQINYVIKTRFTPARGYIVESKRGGGGYIRIVKVKLTDDQDLIQIMRQHIPSRLRMR</sequence>
<dbReference type="Pfam" id="PF05848">
    <property type="entry name" value="CtsR"/>
    <property type="match status" value="1"/>
</dbReference>
<evidence type="ECO:0000256" key="4">
    <source>
        <dbReference type="ARBA" id="ARBA00023015"/>
    </source>
</evidence>
<organism evidence="9 10">
    <name type="scientific">Lacticaseibacillus paracasei subsp. paracasei Lpp71</name>
    <dbReference type="NCBI Taxonomy" id="1256207"/>
    <lineage>
        <taxon>Bacteria</taxon>
        <taxon>Bacillati</taxon>
        <taxon>Bacillota</taxon>
        <taxon>Bacilli</taxon>
        <taxon>Lactobacillales</taxon>
        <taxon>Lactobacillaceae</taxon>
        <taxon>Lacticaseibacillus</taxon>
    </lineage>
</organism>
<evidence type="ECO:0000313" key="10">
    <source>
        <dbReference type="Proteomes" id="UP000014252"/>
    </source>
</evidence>
<keyword evidence="3" id="KW-0678">Repressor</keyword>
<evidence type="ECO:0000256" key="1">
    <source>
        <dbReference type="ARBA" id="ARBA00010189"/>
    </source>
</evidence>
<dbReference type="Proteomes" id="UP000014252">
    <property type="component" value="Unassembled WGS sequence"/>
</dbReference>
<evidence type="ECO:0000259" key="8">
    <source>
        <dbReference type="Pfam" id="PF05848"/>
    </source>
</evidence>
<evidence type="ECO:0000256" key="7">
    <source>
        <dbReference type="ARBA" id="ARBA00023163"/>
    </source>
</evidence>
<protein>
    <recommendedName>
        <fullName evidence="2">Transcriptional regulator CtsR</fullName>
    </recommendedName>
</protein>
<dbReference type="Gene3D" id="3.30.56.130">
    <property type="entry name" value="Transcriptional regulator CtsR, winged HTH domain"/>
    <property type="match status" value="1"/>
</dbReference>